<feature type="region of interest" description="Disordered" evidence="1">
    <location>
        <begin position="155"/>
        <end position="179"/>
    </location>
</feature>
<keyword evidence="3" id="KW-1185">Reference proteome</keyword>
<proteinExistence type="predicted"/>
<dbReference type="EMBL" id="JARKIB010000089">
    <property type="protein sequence ID" value="KAJ7743760.1"/>
    <property type="molecule type" value="Genomic_DNA"/>
</dbReference>
<accession>A0AAD7IJM5</accession>
<reference evidence="2" key="1">
    <citation type="submission" date="2023-03" db="EMBL/GenBank/DDBJ databases">
        <title>Massive genome expansion in bonnet fungi (Mycena s.s.) driven by repeated elements and novel gene families across ecological guilds.</title>
        <authorList>
            <consortium name="Lawrence Berkeley National Laboratory"/>
            <person name="Harder C.B."/>
            <person name="Miyauchi S."/>
            <person name="Viragh M."/>
            <person name="Kuo A."/>
            <person name="Thoen E."/>
            <person name="Andreopoulos B."/>
            <person name="Lu D."/>
            <person name="Skrede I."/>
            <person name="Drula E."/>
            <person name="Henrissat B."/>
            <person name="Morin E."/>
            <person name="Kohler A."/>
            <person name="Barry K."/>
            <person name="LaButti K."/>
            <person name="Morin E."/>
            <person name="Salamov A."/>
            <person name="Lipzen A."/>
            <person name="Mereny Z."/>
            <person name="Hegedus B."/>
            <person name="Baldrian P."/>
            <person name="Stursova M."/>
            <person name="Weitz H."/>
            <person name="Taylor A."/>
            <person name="Grigoriev I.V."/>
            <person name="Nagy L.G."/>
            <person name="Martin F."/>
            <person name="Kauserud H."/>
        </authorList>
    </citation>
    <scope>NUCLEOTIDE SEQUENCE</scope>
    <source>
        <strain evidence="2">CBHHK182m</strain>
    </source>
</reference>
<feature type="compositionally biased region" description="Basic residues" evidence="1">
    <location>
        <begin position="25"/>
        <end position="35"/>
    </location>
</feature>
<feature type="region of interest" description="Disordered" evidence="1">
    <location>
        <begin position="1"/>
        <end position="53"/>
    </location>
</feature>
<evidence type="ECO:0000313" key="2">
    <source>
        <dbReference type="EMBL" id="KAJ7743760.1"/>
    </source>
</evidence>
<dbReference type="AlphaFoldDB" id="A0AAD7IJM5"/>
<evidence type="ECO:0000313" key="3">
    <source>
        <dbReference type="Proteomes" id="UP001215598"/>
    </source>
</evidence>
<name>A0AAD7IJM5_9AGAR</name>
<feature type="compositionally biased region" description="Basic residues" evidence="1">
    <location>
        <begin position="162"/>
        <end position="179"/>
    </location>
</feature>
<feature type="compositionally biased region" description="Basic and acidic residues" evidence="1">
    <location>
        <begin position="8"/>
        <end position="24"/>
    </location>
</feature>
<organism evidence="2 3">
    <name type="scientific">Mycena metata</name>
    <dbReference type="NCBI Taxonomy" id="1033252"/>
    <lineage>
        <taxon>Eukaryota</taxon>
        <taxon>Fungi</taxon>
        <taxon>Dikarya</taxon>
        <taxon>Basidiomycota</taxon>
        <taxon>Agaricomycotina</taxon>
        <taxon>Agaricomycetes</taxon>
        <taxon>Agaricomycetidae</taxon>
        <taxon>Agaricales</taxon>
        <taxon>Marasmiineae</taxon>
        <taxon>Mycenaceae</taxon>
        <taxon>Mycena</taxon>
    </lineage>
</organism>
<evidence type="ECO:0000256" key="1">
    <source>
        <dbReference type="SAM" id="MobiDB-lite"/>
    </source>
</evidence>
<protein>
    <submittedName>
        <fullName evidence="2">Uncharacterized protein</fullName>
    </submittedName>
</protein>
<dbReference type="Proteomes" id="UP001215598">
    <property type="component" value="Unassembled WGS sequence"/>
</dbReference>
<gene>
    <name evidence="2" type="ORF">B0H16DRAFT_1463435</name>
</gene>
<comment type="caution">
    <text evidence="2">The sequence shown here is derived from an EMBL/GenBank/DDBJ whole genome shotgun (WGS) entry which is preliminary data.</text>
</comment>
<sequence>MAYPYLGRPERRKRDEGVKPERIRVKTSKQGKRSRLLTGRLDSERDLPVSSLTHGSRSDRLVFKLQVLPQRGAPEIRERSVRRMSPQEDVVAGERKRPEMFRSPWLIRICSVQFRVARAGKRKAQSMPKDSKLKKARAAKLLKSLGNIGTQSKRVWDEVSPKKLKKWLSPRKKHKENDP</sequence>